<dbReference type="InterPro" id="IPR012349">
    <property type="entry name" value="Split_barrel_FMN-bd"/>
</dbReference>
<organism evidence="5 6">
    <name type="scientific">Microthyrium microscopicum</name>
    <dbReference type="NCBI Taxonomy" id="703497"/>
    <lineage>
        <taxon>Eukaryota</taxon>
        <taxon>Fungi</taxon>
        <taxon>Dikarya</taxon>
        <taxon>Ascomycota</taxon>
        <taxon>Pezizomycotina</taxon>
        <taxon>Dothideomycetes</taxon>
        <taxon>Dothideomycetes incertae sedis</taxon>
        <taxon>Microthyriales</taxon>
        <taxon>Microthyriaceae</taxon>
        <taxon>Microthyrium</taxon>
    </lineage>
</organism>
<proteinExistence type="inferred from homology"/>
<protein>
    <recommendedName>
        <fullName evidence="4">Flavin reductase like domain-containing protein</fullName>
    </recommendedName>
</protein>
<keyword evidence="2" id="KW-0285">Flavoprotein</keyword>
<comment type="similarity">
    <text evidence="3">Belongs to the flavoredoxin family.</text>
</comment>
<dbReference type="AlphaFoldDB" id="A0A6A6US49"/>
<name>A0A6A6US49_9PEZI</name>
<evidence type="ECO:0000256" key="3">
    <source>
        <dbReference type="ARBA" id="ARBA00038054"/>
    </source>
</evidence>
<evidence type="ECO:0000313" key="5">
    <source>
        <dbReference type="EMBL" id="KAF2673754.1"/>
    </source>
</evidence>
<evidence type="ECO:0000313" key="6">
    <source>
        <dbReference type="Proteomes" id="UP000799302"/>
    </source>
</evidence>
<dbReference type="OrthoDB" id="10250990at2759"/>
<dbReference type="SUPFAM" id="SSF50475">
    <property type="entry name" value="FMN-binding split barrel"/>
    <property type="match status" value="1"/>
</dbReference>
<sequence length="172" mass="19549">MLGVLSLSKTAQNMLRTKKCVLNLASQDMTPNVNLLARTTGTDPVPDFKAAIGYTFVKDKFAHAKLTPQKSDLIEPPRILECPVQMEAEVVAWNEMMPDLPDRKGLMLSFEVKILRTHVLDELRLNGYENRIDVTKFHPLFMAFSQYYGRGEMIPLESELAKVDEESYRAIT</sequence>
<evidence type="ECO:0000256" key="1">
    <source>
        <dbReference type="ARBA" id="ARBA00001917"/>
    </source>
</evidence>
<accession>A0A6A6US49</accession>
<dbReference type="PANTHER" id="PTHR43567">
    <property type="entry name" value="FLAVOREDOXIN-RELATED-RELATED"/>
    <property type="match status" value="1"/>
</dbReference>
<dbReference type="Pfam" id="PF01613">
    <property type="entry name" value="Flavin_Reduct"/>
    <property type="match status" value="1"/>
</dbReference>
<dbReference type="InterPro" id="IPR002563">
    <property type="entry name" value="Flavin_Rdtase-like_dom"/>
</dbReference>
<reference evidence="5" key="1">
    <citation type="journal article" date="2020" name="Stud. Mycol.">
        <title>101 Dothideomycetes genomes: a test case for predicting lifestyles and emergence of pathogens.</title>
        <authorList>
            <person name="Haridas S."/>
            <person name="Albert R."/>
            <person name="Binder M."/>
            <person name="Bloem J."/>
            <person name="Labutti K."/>
            <person name="Salamov A."/>
            <person name="Andreopoulos B."/>
            <person name="Baker S."/>
            <person name="Barry K."/>
            <person name="Bills G."/>
            <person name="Bluhm B."/>
            <person name="Cannon C."/>
            <person name="Castanera R."/>
            <person name="Culley D."/>
            <person name="Daum C."/>
            <person name="Ezra D."/>
            <person name="Gonzalez J."/>
            <person name="Henrissat B."/>
            <person name="Kuo A."/>
            <person name="Liang C."/>
            <person name="Lipzen A."/>
            <person name="Lutzoni F."/>
            <person name="Magnuson J."/>
            <person name="Mondo S."/>
            <person name="Nolan M."/>
            <person name="Ohm R."/>
            <person name="Pangilinan J."/>
            <person name="Park H.-J."/>
            <person name="Ramirez L."/>
            <person name="Alfaro M."/>
            <person name="Sun H."/>
            <person name="Tritt A."/>
            <person name="Yoshinaga Y."/>
            <person name="Zwiers L.-H."/>
            <person name="Turgeon B."/>
            <person name="Goodwin S."/>
            <person name="Spatafora J."/>
            <person name="Crous P."/>
            <person name="Grigoriev I."/>
        </authorList>
    </citation>
    <scope>NUCLEOTIDE SEQUENCE</scope>
    <source>
        <strain evidence="5">CBS 115976</strain>
    </source>
</reference>
<dbReference type="Gene3D" id="2.30.110.10">
    <property type="entry name" value="Electron Transport, Fmn-binding Protein, Chain A"/>
    <property type="match status" value="1"/>
</dbReference>
<dbReference type="GO" id="GO:0010181">
    <property type="term" value="F:FMN binding"/>
    <property type="evidence" value="ECO:0007669"/>
    <property type="project" value="InterPro"/>
</dbReference>
<evidence type="ECO:0000256" key="2">
    <source>
        <dbReference type="ARBA" id="ARBA00022630"/>
    </source>
</evidence>
<gene>
    <name evidence="5" type="ORF">BT63DRAFT_421881</name>
</gene>
<dbReference type="Proteomes" id="UP000799302">
    <property type="component" value="Unassembled WGS sequence"/>
</dbReference>
<dbReference type="PANTHER" id="PTHR43567:SF1">
    <property type="entry name" value="FLAVOREDOXIN"/>
    <property type="match status" value="1"/>
</dbReference>
<keyword evidence="6" id="KW-1185">Reference proteome</keyword>
<dbReference type="EMBL" id="MU004231">
    <property type="protein sequence ID" value="KAF2673754.1"/>
    <property type="molecule type" value="Genomic_DNA"/>
</dbReference>
<comment type="cofactor">
    <cofactor evidence="1">
        <name>FMN</name>
        <dbReference type="ChEBI" id="CHEBI:58210"/>
    </cofactor>
</comment>
<evidence type="ECO:0000259" key="4">
    <source>
        <dbReference type="Pfam" id="PF01613"/>
    </source>
</evidence>
<dbReference type="InterPro" id="IPR052174">
    <property type="entry name" value="Flavoredoxin"/>
</dbReference>
<feature type="domain" description="Flavin reductase like" evidence="4">
    <location>
        <begin position="7"/>
        <end position="92"/>
    </location>
</feature>